<dbReference type="PANTHER" id="PTHR24092">
    <property type="entry name" value="PROBABLE PHOSPHOLIPID-TRANSPORTING ATPASE"/>
    <property type="match status" value="1"/>
</dbReference>
<accession>A0ABC8KKM2</accession>
<name>A0ABC8KKM2_ERUVS</name>
<reference evidence="1 2" key="1">
    <citation type="submission" date="2022-03" db="EMBL/GenBank/DDBJ databases">
        <authorList>
            <person name="Macdonald S."/>
            <person name="Ahmed S."/>
            <person name="Newling K."/>
        </authorList>
    </citation>
    <scope>NUCLEOTIDE SEQUENCE [LARGE SCALE GENOMIC DNA]</scope>
</reference>
<protein>
    <submittedName>
        <fullName evidence="1">Uncharacterized protein</fullName>
    </submittedName>
</protein>
<dbReference type="Gene3D" id="3.40.50.1000">
    <property type="entry name" value="HAD superfamily/HAD-like"/>
    <property type="match status" value="1"/>
</dbReference>
<sequence>MKEIIINLDTPHIKALEKAGEEDVIFCRSSPKQKALVTRLVKTGTGKTSLAIGDGANDVGMLQEADIGVGISGVEGMQALMSSDNAIAQFRYSRPWSLVLLQNLIHGVDDKDVCYRRRLLDVRQLLQKTQGKKSQRKRKQLFCFIASSANFR</sequence>
<dbReference type="PANTHER" id="PTHR24092:SF175">
    <property type="entry name" value="PHOSPHOLIPID-TRANSPORTING ATPASE"/>
    <property type="match status" value="1"/>
</dbReference>
<dbReference type="SUPFAM" id="SSF56784">
    <property type="entry name" value="HAD-like"/>
    <property type="match status" value="1"/>
</dbReference>
<keyword evidence="2" id="KW-1185">Reference proteome</keyword>
<dbReference type="EMBL" id="CAKOAT010231377">
    <property type="protein sequence ID" value="CAH8357478.1"/>
    <property type="molecule type" value="Genomic_DNA"/>
</dbReference>
<dbReference type="AlphaFoldDB" id="A0ABC8KKM2"/>
<organism evidence="1 2">
    <name type="scientific">Eruca vesicaria subsp. sativa</name>
    <name type="common">Garden rocket</name>
    <name type="synonym">Eruca sativa</name>
    <dbReference type="NCBI Taxonomy" id="29727"/>
    <lineage>
        <taxon>Eukaryota</taxon>
        <taxon>Viridiplantae</taxon>
        <taxon>Streptophyta</taxon>
        <taxon>Embryophyta</taxon>
        <taxon>Tracheophyta</taxon>
        <taxon>Spermatophyta</taxon>
        <taxon>Magnoliopsida</taxon>
        <taxon>eudicotyledons</taxon>
        <taxon>Gunneridae</taxon>
        <taxon>Pentapetalae</taxon>
        <taxon>rosids</taxon>
        <taxon>malvids</taxon>
        <taxon>Brassicales</taxon>
        <taxon>Brassicaceae</taxon>
        <taxon>Brassiceae</taxon>
        <taxon>Eruca</taxon>
    </lineage>
</organism>
<evidence type="ECO:0000313" key="1">
    <source>
        <dbReference type="EMBL" id="CAH8357478.1"/>
    </source>
</evidence>
<comment type="caution">
    <text evidence="1">The sequence shown here is derived from an EMBL/GenBank/DDBJ whole genome shotgun (WGS) entry which is preliminary data.</text>
</comment>
<dbReference type="InterPro" id="IPR023214">
    <property type="entry name" value="HAD_sf"/>
</dbReference>
<gene>
    <name evidence="1" type="ORF">ERUC_LOCUS23233</name>
</gene>
<evidence type="ECO:0000313" key="2">
    <source>
        <dbReference type="Proteomes" id="UP001642260"/>
    </source>
</evidence>
<dbReference type="Proteomes" id="UP001642260">
    <property type="component" value="Unassembled WGS sequence"/>
</dbReference>
<dbReference type="InterPro" id="IPR036412">
    <property type="entry name" value="HAD-like_sf"/>
</dbReference>
<proteinExistence type="predicted"/>